<dbReference type="InterPro" id="IPR051447">
    <property type="entry name" value="Lipoprotein-release_system"/>
</dbReference>
<keyword evidence="6 7" id="KW-0472">Membrane</keyword>
<evidence type="ECO:0000256" key="2">
    <source>
        <dbReference type="ARBA" id="ARBA00005236"/>
    </source>
</evidence>
<reference evidence="10 11" key="1">
    <citation type="submission" date="2019-10" db="EMBL/GenBank/DDBJ databases">
        <title>Prolixibacter strains distinguished by the presence of nitrate reductase genes were adept at nitrate-dependent anaerobic corrosion of metallic iron and carbon steel.</title>
        <authorList>
            <person name="Iino T."/>
            <person name="Shono N."/>
            <person name="Ito K."/>
            <person name="Nakamura R."/>
            <person name="Sueoka K."/>
            <person name="Harayama S."/>
            <person name="Ohkuma M."/>
        </authorList>
    </citation>
    <scope>NUCLEOTIDE SEQUENCE [LARGE SCALE GENOMIC DNA]</scope>
    <source>
        <strain evidence="10 11">JCM 13498</strain>
    </source>
</reference>
<feature type="domain" description="MacB-like periplasmic core" evidence="9">
    <location>
        <begin position="1"/>
        <end position="218"/>
    </location>
</feature>
<organism evidence="10 11">
    <name type="scientific">Prolixibacter bellariivorans</name>
    <dbReference type="NCBI Taxonomy" id="314319"/>
    <lineage>
        <taxon>Bacteria</taxon>
        <taxon>Pseudomonadati</taxon>
        <taxon>Bacteroidota</taxon>
        <taxon>Bacteroidia</taxon>
        <taxon>Marinilabiliales</taxon>
        <taxon>Prolixibacteraceae</taxon>
        <taxon>Prolixibacter</taxon>
    </lineage>
</organism>
<keyword evidence="3" id="KW-1003">Cell membrane</keyword>
<evidence type="ECO:0000256" key="4">
    <source>
        <dbReference type="ARBA" id="ARBA00022692"/>
    </source>
</evidence>
<keyword evidence="11" id="KW-1185">Reference proteome</keyword>
<evidence type="ECO:0000256" key="3">
    <source>
        <dbReference type="ARBA" id="ARBA00022475"/>
    </source>
</evidence>
<dbReference type="Proteomes" id="UP000391834">
    <property type="component" value="Unassembled WGS sequence"/>
</dbReference>
<name>A0A5M4AWT2_9BACT</name>
<evidence type="ECO:0000256" key="5">
    <source>
        <dbReference type="ARBA" id="ARBA00022989"/>
    </source>
</evidence>
<dbReference type="EMBL" id="BLAX01000001">
    <property type="protein sequence ID" value="GET32379.1"/>
    <property type="molecule type" value="Genomic_DNA"/>
</dbReference>
<evidence type="ECO:0000256" key="7">
    <source>
        <dbReference type="SAM" id="Phobius"/>
    </source>
</evidence>
<evidence type="ECO:0000313" key="10">
    <source>
        <dbReference type="EMBL" id="GET32379.1"/>
    </source>
</evidence>
<dbReference type="GO" id="GO:0044874">
    <property type="term" value="P:lipoprotein localization to outer membrane"/>
    <property type="evidence" value="ECO:0007669"/>
    <property type="project" value="TreeGrafter"/>
</dbReference>
<comment type="similarity">
    <text evidence="2">Belongs to the ABC-4 integral membrane protein family. LolC/E subfamily.</text>
</comment>
<dbReference type="InterPro" id="IPR003838">
    <property type="entry name" value="ABC3_permease_C"/>
</dbReference>
<dbReference type="AlphaFoldDB" id="A0A5M4AWT2"/>
<dbReference type="Pfam" id="PF02687">
    <property type="entry name" value="FtsX"/>
    <property type="match status" value="1"/>
</dbReference>
<dbReference type="Pfam" id="PF12704">
    <property type="entry name" value="MacB_PCD"/>
    <property type="match status" value="1"/>
</dbReference>
<evidence type="ECO:0000313" key="11">
    <source>
        <dbReference type="Proteomes" id="UP000391834"/>
    </source>
</evidence>
<keyword evidence="4 7" id="KW-0812">Transmembrane</keyword>
<feature type="domain" description="ABC3 transporter permease C-terminal" evidence="8">
    <location>
        <begin position="254"/>
        <end position="384"/>
    </location>
</feature>
<evidence type="ECO:0000259" key="9">
    <source>
        <dbReference type="Pfam" id="PF12704"/>
    </source>
</evidence>
<feature type="transmembrane region" description="Helical" evidence="7">
    <location>
        <begin position="295"/>
        <end position="322"/>
    </location>
</feature>
<sequence length="392" mass="42834">MAALTIGIIGAVEMDGYMTGLTNQRVDAAIANEVSDIQLHNPGFLLNQETKYLIPHAGKKADEIRKIANVKAVSVRLKGAAMASSANAGAGISINGVVPDDEYRVSDLHDHIIEGTYLNNKQKIPAVIGQKLAKKLNIGVSDKLIVTMTDSTGTITNGAFLVVGIYKTSNTDFDKSNVFVTRKDLANLIGYPTNAGDEIAILLNSNQHTKAVTKKLNTLFSAEVKSHKLIIQSWDQIQPLLKSMVDMMNYFSYLFLIIVLAALTFAIINTMLMSMMERTREIGMLIALGMNKRKIVRMVMLETLFLSIIGALVGLAISILLVDYLSIHGLDLSSFAKGLNSIGYSSTVYFQVNREFYFTTVIVVVLLAILASIPAMMRALKLQPATAIREED</sequence>
<feature type="transmembrane region" description="Helical" evidence="7">
    <location>
        <begin position="250"/>
        <end position="274"/>
    </location>
</feature>
<comment type="subcellular location">
    <subcellularLocation>
        <location evidence="1">Cell membrane</location>
        <topology evidence="1">Multi-pass membrane protein</topology>
    </subcellularLocation>
</comment>
<evidence type="ECO:0000259" key="8">
    <source>
        <dbReference type="Pfam" id="PF02687"/>
    </source>
</evidence>
<evidence type="ECO:0000256" key="1">
    <source>
        <dbReference type="ARBA" id="ARBA00004651"/>
    </source>
</evidence>
<dbReference type="GO" id="GO:0098797">
    <property type="term" value="C:plasma membrane protein complex"/>
    <property type="evidence" value="ECO:0007669"/>
    <property type="project" value="TreeGrafter"/>
</dbReference>
<keyword evidence="5 7" id="KW-1133">Transmembrane helix</keyword>
<dbReference type="PANTHER" id="PTHR30489:SF0">
    <property type="entry name" value="LIPOPROTEIN-RELEASING SYSTEM TRANSMEMBRANE PROTEIN LOLE"/>
    <property type="match status" value="1"/>
</dbReference>
<gene>
    <name evidence="10" type="ORF">PbJCM13498_12420</name>
</gene>
<feature type="transmembrane region" description="Helical" evidence="7">
    <location>
        <begin position="356"/>
        <end position="376"/>
    </location>
</feature>
<protein>
    <submittedName>
        <fullName evidence="10">ABC transporter permease</fullName>
    </submittedName>
</protein>
<dbReference type="PANTHER" id="PTHR30489">
    <property type="entry name" value="LIPOPROTEIN-RELEASING SYSTEM TRANSMEMBRANE PROTEIN LOLE"/>
    <property type="match status" value="1"/>
</dbReference>
<evidence type="ECO:0000256" key="6">
    <source>
        <dbReference type="ARBA" id="ARBA00023136"/>
    </source>
</evidence>
<proteinExistence type="inferred from homology"/>
<comment type="caution">
    <text evidence="10">The sequence shown here is derived from an EMBL/GenBank/DDBJ whole genome shotgun (WGS) entry which is preliminary data.</text>
</comment>
<dbReference type="InterPro" id="IPR025857">
    <property type="entry name" value="MacB_PCD"/>
</dbReference>
<accession>A0A5M4AWT2</accession>